<dbReference type="InterPro" id="IPR036397">
    <property type="entry name" value="RNaseH_sf"/>
</dbReference>
<dbReference type="InterPro" id="IPR050951">
    <property type="entry name" value="Retrovirus_Pol_polyprotein"/>
</dbReference>
<evidence type="ECO:0000259" key="1">
    <source>
        <dbReference type="PROSITE" id="PS50994"/>
    </source>
</evidence>
<dbReference type="PANTHER" id="PTHR37984">
    <property type="entry name" value="PROTEIN CBG26694"/>
    <property type="match status" value="1"/>
</dbReference>
<dbReference type="AlphaFoldDB" id="A0A1X7UXP2"/>
<dbReference type="GO" id="GO:0003676">
    <property type="term" value="F:nucleic acid binding"/>
    <property type="evidence" value="ECO:0007669"/>
    <property type="project" value="InterPro"/>
</dbReference>
<dbReference type="Pfam" id="PF00665">
    <property type="entry name" value="rve"/>
    <property type="match status" value="1"/>
</dbReference>
<evidence type="ECO:0000313" key="2">
    <source>
        <dbReference type="EnsemblMetazoa" id="Aqu2.1.32289_001"/>
    </source>
</evidence>
<dbReference type="Gene3D" id="3.30.420.10">
    <property type="entry name" value="Ribonuclease H-like superfamily/Ribonuclease H"/>
    <property type="match status" value="1"/>
</dbReference>
<accession>A0A1X7UXP2</accession>
<proteinExistence type="predicted"/>
<organism evidence="2">
    <name type="scientific">Amphimedon queenslandica</name>
    <name type="common">Sponge</name>
    <dbReference type="NCBI Taxonomy" id="400682"/>
    <lineage>
        <taxon>Eukaryota</taxon>
        <taxon>Metazoa</taxon>
        <taxon>Porifera</taxon>
        <taxon>Demospongiae</taxon>
        <taxon>Heteroscleromorpha</taxon>
        <taxon>Haplosclerida</taxon>
        <taxon>Niphatidae</taxon>
        <taxon>Amphimedon</taxon>
    </lineage>
</organism>
<dbReference type="InParanoid" id="A0A1X7UXP2"/>
<dbReference type="SUPFAM" id="SSF53098">
    <property type="entry name" value="Ribonuclease H-like"/>
    <property type="match status" value="1"/>
</dbReference>
<dbReference type="PANTHER" id="PTHR37984:SF15">
    <property type="entry name" value="INTEGRASE CATALYTIC DOMAIN-CONTAINING PROTEIN"/>
    <property type="match status" value="1"/>
</dbReference>
<dbReference type="GO" id="GO:0015074">
    <property type="term" value="P:DNA integration"/>
    <property type="evidence" value="ECO:0007669"/>
    <property type="project" value="InterPro"/>
</dbReference>
<name>A0A1X7UXP2_AMPQE</name>
<dbReference type="InterPro" id="IPR012337">
    <property type="entry name" value="RNaseH-like_sf"/>
</dbReference>
<dbReference type="EnsemblMetazoa" id="Aqu2.1.32289_001">
    <property type="protein sequence ID" value="Aqu2.1.32289_001"/>
    <property type="gene ID" value="Aqu2.1.32289"/>
</dbReference>
<dbReference type="InterPro" id="IPR001584">
    <property type="entry name" value="Integrase_cat-core"/>
</dbReference>
<dbReference type="PROSITE" id="PS50994">
    <property type="entry name" value="INTEGRASE"/>
    <property type="match status" value="1"/>
</dbReference>
<sequence>MIDRFTRWSEAVPLADCTASSVALAFLTHWVACFGVPVSITTDQGRQFESSLWSQLMSVLGSHCIRTTTYHPIANGLVERLHRQLKEAIKCPIST</sequence>
<reference evidence="2" key="1">
    <citation type="submission" date="2017-05" db="UniProtKB">
        <authorList>
            <consortium name="EnsemblMetazoa"/>
        </authorList>
    </citation>
    <scope>IDENTIFICATION</scope>
</reference>
<feature type="domain" description="Integrase catalytic" evidence="1">
    <location>
        <begin position="1"/>
        <end position="95"/>
    </location>
</feature>
<protein>
    <recommendedName>
        <fullName evidence="1">Integrase catalytic domain-containing protein</fullName>
    </recommendedName>
</protein>